<dbReference type="GO" id="GO:0003677">
    <property type="term" value="F:DNA binding"/>
    <property type="evidence" value="ECO:0007669"/>
    <property type="project" value="UniProtKB-KW"/>
</dbReference>
<dbReference type="Gene3D" id="3.70.10.10">
    <property type="match status" value="1"/>
</dbReference>
<evidence type="ECO:0000256" key="2">
    <source>
        <dbReference type="ARBA" id="ARBA00010752"/>
    </source>
</evidence>
<evidence type="ECO:0000256" key="8">
    <source>
        <dbReference type="ARBA" id="ARBA00023125"/>
    </source>
</evidence>
<dbReference type="InterPro" id="IPR022637">
    <property type="entry name" value="DNA_polIII_beta_cen"/>
</dbReference>
<comment type="subcellular location">
    <subcellularLocation>
        <location evidence="1">Cytoplasm</location>
    </subcellularLocation>
</comment>
<dbReference type="Pfam" id="PF02768">
    <property type="entry name" value="DNA_pol3_beta_3"/>
    <property type="match status" value="1"/>
</dbReference>
<evidence type="ECO:0000256" key="3">
    <source>
        <dbReference type="ARBA" id="ARBA00022490"/>
    </source>
</evidence>
<dbReference type="GO" id="GO:0003887">
    <property type="term" value="F:DNA-directed DNA polymerase activity"/>
    <property type="evidence" value="ECO:0007669"/>
    <property type="project" value="UniProtKB-KW"/>
</dbReference>
<dbReference type="InterPro" id="IPR022635">
    <property type="entry name" value="DNA_polIII_beta_C"/>
</dbReference>
<evidence type="ECO:0000313" key="12">
    <source>
        <dbReference type="EMBL" id="GAG62024.1"/>
    </source>
</evidence>
<evidence type="ECO:0000256" key="1">
    <source>
        <dbReference type="ARBA" id="ARBA00004496"/>
    </source>
</evidence>
<keyword evidence="5" id="KW-0548">Nucleotidyltransferase</keyword>
<dbReference type="SMART" id="SM00480">
    <property type="entry name" value="POL3Bc"/>
    <property type="match status" value="1"/>
</dbReference>
<feature type="domain" description="DNA polymerase III beta sliding clamp C-terminal" evidence="11">
    <location>
        <begin position="262"/>
        <end position="381"/>
    </location>
</feature>
<dbReference type="GO" id="GO:0005737">
    <property type="term" value="C:cytoplasm"/>
    <property type="evidence" value="ECO:0007669"/>
    <property type="project" value="UniProtKB-SubCell"/>
</dbReference>
<dbReference type="AlphaFoldDB" id="X0YZ04"/>
<evidence type="ECO:0000259" key="10">
    <source>
        <dbReference type="Pfam" id="PF02767"/>
    </source>
</evidence>
<feature type="domain" description="DNA polymerase III beta sliding clamp N-terminal" evidence="9">
    <location>
        <begin position="29"/>
        <end position="131"/>
    </location>
</feature>
<keyword evidence="8" id="KW-0238">DNA-binding</keyword>
<reference evidence="12" key="1">
    <citation type="journal article" date="2014" name="Front. Microbiol.">
        <title>High frequency of phylogenetically diverse reductive dehalogenase-homologous genes in deep subseafloor sedimentary metagenomes.</title>
        <authorList>
            <person name="Kawai M."/>
            <person name="Futagami T."/>
            <person name="Toyoda A."/>
            <person name="Takaki Y."/>
            <person name="Nishi S."/>
            <person name="Hori S."/>
            <person name="Arai W."/>
            <person name="Tsubouchi T."/>
            <person name="Morono Y."/>
            <person name="Uchiyama I."/>
            <person name="Ito T."/>
            <person name="Fujiyama A."/>
            <person name="Inagaki F."/>
            <person name="Takami H."/>
        </authorList>
    </citation>
    <scope>NUCLEOTIDE SEQUENCE</scope>
    <source>
        <strain evidence="12">Expedition CK06-06</strain>
    </source>
</reference>
<dbReference type="GO" id="GO:0008408">
    <property type="term" value="F:3'-5' exonuclease activity"/>
    <property type="evidence" value="ECO:0007669"/>
    <property type="project" value="InterPro"/>
</dbReference>
<dbReference type="PIRSF" id="PIRSF000804">
    <property type="entry name" value="DNA_pol_III_b"/>
    <property type="match status" value="1"/>
</dbReference>
<keyword evidence="3" id="KW-0963">Cytoplasm</keyword>
<name>X0YZ04_9ZZZZ</name>
<evidence type="ECO:0008006" key="13">
    <source>
        <dbReference type="Google" id="ProtNLM"/>
    </source>
</evidence>
<evidence type="ECO:0000256" key="5">
    <source>
        <dbReference type="ARBA" id="ARBA00022695"/>
    </source>
</evidence>
<evidence type="ECO:0000256" key="6">
    <source>
        <dbReference type="ARBA" id="ARBA00022705"/>
    </source>
</evidence>
<dbReference type="GO" id="GO:0006271">
    <property type="term" value="P:DNA strand elongation involved in DNA replication"/>
    <property type="evidence" value="ECO:0007669"/>
    <property type="project" value="TreeGrafter"/>
</dbReference>
<dbReference type="PANTHER" id="PTHR30478:SF0">
    <property type="entry name" value="BETA SLIDING CLAMP"/>
    <property type="match status" value="1"/>
</dbReference>
<dbReference type="Pfam" id="PF00712">
    <property type="entry name" value="DNA_pol3_beta"/>
    <property type="match status" value="1"/>
</dbReference>
<evidence type="ECO:0000259" key="11">
    <source>
        <dbReference type="Pfam" id="PF02768"/>
    </source>
</evidence>
<dbReference type="InterPro" id="IPR046938">
    <property type="entry name" value="DNA_clamp_sf"/>
</dbReference>
<keyword evidence="7" id="KW-0239">DNA-directed DNA polymerase</keyword>
<dbReference type="InterPro" id="IPR001001">
    <property type="entry name" value="DNA_polIII_beta"/>
</dbReference>
<keyword evidence="6" id="KW-0235">DNA replication</keyword>
<evidence type="ECO:0000259" key="9">
    <source>
        <dbReference type="Pfam" id="PF00712"/>
    </source>
</evidence>
<evidence type="ECO:0000256" key="4">
    <source>
        <dbReference type="ARBA" id="ARBA00022679"/>
    </source>
</evidence>
<comment type="caution">
    <text evidence="12">The sequence shown here is derived from an EMBL/GenBank/DDBJ whole genome shotgun (WGS) entry which is preliminary data.</text>
</comment>
<organism evidence="12">
    <name type="scientific">marine sediment metagenome</name>
    <dbReference type="NCBI Taxonomy" id="412755"/>
    <lineage>
        <taxon>unclassified sequences</taxon>
        <taxon>metagenomes</taxon>
        <taxon>ecological metagenomes</taxon>
    </lineage>
</organism>
<feature type="non-terminal residue" evidence="12">
    <location>
        <position position="1"/>
    </location>
</feature>
<protein>
    <recommendedName>
        <fullName evidence="13">DNA polymerase III subunit beta</fullName>
    </recommendedName>
</protein>
<keyword evidence="4" id="KW-0808">Transferase</keyword>
<comment type="similarity">
    <text evidence="2">Belongs to the beta sliding clamp family.</text>
</comment>
<gene>
    <name evidence="12" type="ORF">S01H4_04156</name>
</gene>
<dbReference type="Pfam" id="PF02767">
    <property type="entry name" value="DNA_pol3_beta_2"/>
    <property type="match status" value="1"/>
</dbReference>
<dbReference type="CDD" id="cd00140">
    <property type="entry name" value="beta_clamp"/>
    <property type="match status" value="1"/>
</dbReference>
<accession>X0YZ04</accession>
<dbReference type="InterPro" id="IPR022634">
    <property type="entry name" value="DNA_polIII_beta_N"/>
</dbReference>
<dbReference type="EMBL" id="BART01001089">
    <property type="protein sequence ID" value="GAG62024.1"/>
    <property type="molecule type" value="Genomic_DNA"/>
</dbReference>
<evidence type="ECO:0000256" key="7">
    <source>
        <dbReference type="ARBA" id="ARBA00022932"/>
    </source>
</evidence>
<dbReference type="SUPFAM" id="SSF55979">
    <property type="entry name" value="DNA clamp"/>
    <property type="match status" value="3"/>
</dbReference>
<dbReference type="Gene3D" id="3.10.150.10">
    <property type="entry name" value="DNA Polymerase III, subunit A, domain 2"/>
    <property type="match status" value="1"/>
</dbReference>
<proteinExistence type="inferred from homology"/>
<dbReference type="GO" id="GO:0009360">
    <property type="term" value="C:DNA polymerase III complex"/>
    <property type="evidence" value="ECO:0007669"/>
    <property type="project" value="InterPro"/>
</dbReference>
<dbReference type="PANTHER" id="PTHR30478">
    <property type="entry name" value="DNA POLYMERASE III SUBUNIT BETA"/>
    <property type="match status" value="1"/>
</dbReference>
<dbReference type="NCBIfam" id="TIGR00663">
    <property type="entry name" value="dnan"/>
    <property type="match status" value="1"/>
</dbReference>
<sequence>AALLPNIFFALFNDSIDLEDIAFNLILGSKAADVIFTRVSSFILNGVMLDVGEGLTTYSTDLETSIKSTMEVKVLEKGKAVVPARILVNILKSLKESRIELELDKSTNRVKIACENALFTLNTLSLEAYPGFPEIKKENYIKINLNKFKNLVIKAQKAASLDEGRAILTGVLLEIEEGLLSMVATDSYRLSLVKENIDTGMSPMKVVIPSKVLDSIIKSEYKDSDIEINIEENQISFYLEGENKKKNIIVSRLLSGKFPEYRQLIPKSLKHNIVVNKEKILDVVKRISSISQDNIPVKLTIDKGKVTVSMDVREIGSSSEDFEVSYGEERIEIAFNPEFLIDGINIMDEKNIILSIEEPLKPILIKSEKNKNLIYLLMPIRIS</sequence>
<feature type="domain" description="DNA polymerase III beta sliding clamp central" evidence="10">
    <location>
        <begin position="143"/>
        <end position="260"/>
    </location>
</feature>